<dbReference type="InterPro" id="IPR002156">
    <property type="entry name" value="RNaseH_domain"/>
</dbReference>
<proteinExistence type="predicted"/>
<sequence length="229" mass="26358">MEVKMPHATKRLLKNLLKRRIHVTLNQQIVIVKDLASLIGSLNYLRFQFLDASFYLNSLNHLKCQALKKGGLDCSVKLSKKILGNLFMWFKTIKENRPRSLLDLNSQKILTTDAAESGWGTILQWKQFELIDAGQQNKNWLLKSSNQRELAAVLMVLRAFRPLLQSQEFNSITLETDNQTVEYQLRRGRAKPPMIYLVRLISELLREMQVTLSTIHIPGLLNLKADSLS</sequence>
<evidence type="ECO:0000313" key="2">
    <source>
        <dbReference type="EMBL" id="KAA6403336.1"/>
    </source>
</evidence>
<dbReference type="PANTHER" id="PTHR33050">
    <property type="entry name" value="REVERSE TRANSCRIPTASE DOMAIN-CONTAINING PROTEIN"/>
    <property type="match status" value="1"/>
</dbReference>
<dbReference type="OrthoDB" id="6771932at2759"/>
<dbReference type="SUPFAM" id="SSF56672">
    <property type="entry name" value="DNA/RNA polymerases"/>
    <property type="match status" value="1"/>
</dbReference>
<dbReference type="Gene3D" id="3.30.420.10">
    <property type="entry name" value="Ribonuclease H-like superfamily/Ribonuclease H"/>
    <property type="match status" value="1"/>
</dbReference>
<dbReference type="GO" id="GO:0004523">
    <property type="term" value="F:RNA-DNA hybrid ribonuclease activity"/>
    <property type="evidence" value="ECO:0007669"/>
    <property type="project" value="InterPro"/>
</dbReference>
<dbReference type="InterPro" id="IPR036397">
    <property type="entry name" value="RNaseH_sf"/>
</dbReference>
<dbReference type="EMBL" id="SNRW01000111">
    <property type="protein sequence ID" value="KAA6403336.1"/>
    <property type="molecule type" value="Genomic_DNA"/>
</dbReference>
<name>A0A5J4X950_9EUKA</name>
<organism evidence="2 3">
    <name type="scientific">Streblomastix strix</name>
    <dbReference type="NCBI Taxonomy" id="222440"/>
    <lineage>
        <taxon>Eukaryota</taxon>
        <taxon>Metamonada</taxon>
        <taxon>Preaxostyla</taxon>
        <taxon>Oxymonadida</taxon>
        <taxon>Streblomastigidae</taxon>
        <taxon>Streblomastix</taxon>
    </lineage>
</organism>
<evidence type="ECO:0000313" key="3">
    <source>
        <dbReference type="Proteomes" id="UP000324800"/>
    </source>
</evidence>
<reference evidence="2 3" key="1">
    <citation type="submission" date="2019-03" db="EMBL/GenBank/DDBJ databases">
        <title>Single cell metagenomics reveals metabolic interactions within the superorganism composed of flagellate Streblomastix strix and complex community of Bacteroidetes bacteria on its surface.</title>
        <authorList>
            <person name="Treitli S.C."/>
            <person name="Kolisko M."/>
            <person name="Husnik F."/>
            <person name="Keeling P."/>
            <person name="Hampl V."/>
        </authorList>
    </citation>
    <scope>NUCLEOTIDE SEQUENCE [LARGE SCALE GENOMIC DNA]</scope>
    <source>
        <strain evidence="2">ST1C</strain>
    </source>
</reference>
<dbReference type="CDD" id="cd09275">
    <property type="entry name" value="RNase_HI_RT_DIRS1"/>
    <property type="match status" value="1"/>
</dbReference>
<dbReference type="InterPro" id="IPR043502">
    <property type="entry name" value="DNA/RNA_pol_sf"/>
</dbReference>
<gene>
    <name evidence="2" type="ORF">EZS28_001131</name>
</gene>
<dbReference type="InterPro" id="IPR052055">
    <property type="entry name" value="Hepadnavirus_pol/RT"/>
</dbReference>
<dbReference type="AlphaFoldDB" id="A0A5J4X950"/>
<dbReference type="PROSITE" id="PS50879">
    <property type="entry name" value="RNASE_H_1"/>
    <property type="match status" value="1"/>
</dbReference>
<accession>A0A5J4X950</accession>
<comment type="caution">
    <text evidence="2">The sequence shown here is derived from an EMBL/GenBank/DDBJ whole genome shotgun (WGS) entry which is preliminary data.</text>
</comment>
<dbReference type="GO" id="GO:0003676">
    <property type="term" value="F:nucleic acid binding"/>
    <property type="evidence" value="ECO:0007669"/>
    <property type="project" value="InterPro"/>
</dbReference>
<evidence type="ECO:0000259" key="1">
    <source>
        <dbReference type="PROSITE" id="PS50879"/>
    </source>
</evidence>
<dbReference type="Proteomes" id="UP000324800">
    <property type="component" value="Unassembled WGS sequence"/>
</dbReference>
<dbReference type="PANTHER" id="PTHR33050:SF7">
    <property type="entry name" value="RIBONUCLEASE H"/>
    <property type="match status" value="1"/>
</dbReference>
<protein>
    <recommendedName>
        <fullName evidence="1">RNase H type-1 domain-containing protein</fullName>
    </recommendedName>
</protein>
<feature type="domain" description="RNase H type-1" evidence="1">
    <location>
        <begin position="104"/>
        <end position="229"/>
    </location>
</feature>